<keyword evidence="13" id="KW-1185">Reference proteome</keyword>
<keyword evidence="2 7" id="KW-0813">Transport</keyword>
<evidence type="ECO:0000256" key="6">
    <source>
        <dbReference type="ARBA" id="ARBA00023237"/>
    </source>
</evidence>
<dbReference type="Proteomes" id="UP001207228">
    <property type="component" value="Unassembled WGS sequence"/>
</dbReference>
<name>A0ABT3RIW1_9BACT</name>
<dbReference type="NCBIfam" id="TIGR04057">
    <property type="entry name" value="SusC_RagA_signa"/>
    <property type="match status" value="1"/>
</dbReference>
<evidence type="ECO:0000256" key="5">
    <source>
        <dbReference type="ARBA" id="ARBA00023136"/>
    </source>
</evidence>
<dbReference type="InterPro" id="IPR012910">
    <property type="entry name" value="Plug_dom"/>
</dbReference>
<keyword evidence="9" id="KW-0732">Signal</keyword>
<dbReference type="SUPFAM" id="SSF56935">
    <property type="entry name" value="Porins"/>
    <property type="match status" value="1"/>
</dbReference>
<dbReference type="Pfam" id="PF07715">
    <property type="entry name" value="Plug"/>
    <property type="match status" value="1"/>
</dbReference>
<dbReference type="Gene3D" id="2.40.170.20">
    <property type="entry name" value="TonB-dependent receptor, beta-barrel domain"/>
    <property type="match status" value="1"/>
</dbReference>
<dbReference type="Gene3D" id="2.170.130.10">
    <property type="entry name" value="TonB-dependent receptor, plug domain"/>
    <property type="match status" value="1"/>
</dbReference>
<dbReference type="InterPro" id="IPR008969">
    <property type="entry name" value="CarboxyPept-like_regulatory"/>
</dbReference>
<feature type="region of interest" description="Disordered" evidence="8">
    <location>
        <begin position="156"/>
        <end position="175"/>
    </location>
</feature>
<comment type="subcellular location">
    <subcellularLocation>
        <location evidence="1 7">Cell outer membrane</location>
        <topology evidence="1 7">Multi-pass membrane protein</topology>
    </subcellularLocation>
</comment>
<feature type="chain" id="PRO_5047097680" evidence="9">
    <location>
        <begin position="23"/>
        <end position="1040"/>
    </location>
</feature>
<proteinExistence type="inferred from homology"/>
<dbReference type="NCBIfam" id="TIGR04056">
    <property type="entry name" value="OMP_RagA_SusC"/>
    <property type="match status" value="1"/>
</dbReference>
<dbReference type="EMBL" id="JAPFQO010000011">
    <property type="protein sequence ID" value="MCX2741604.1"/>
    <property type="molecule type" value="Genomic_DNA"/>
</dbReference>
<dbReference type="InterPro" id="IPR037066">
    <property type="entry name" value="Plug_dom_sf"/>
</dbReference>
<evidence type="ECO:0000313" key="12">
    <source>
        <dbReference type="EMBL" id="MCX2741604.1"/>
    </source>
</evidence>
<dbReference type="SUPFAM" id="SSF49464">
    <property type="entry name" value="Carboxypeptidase regulatory domain-like"/>
    <property type="match status" value="1"/>
</dbReference>
<evidence type="ECO:0000256" key="1">
    <source>
        <dbReference type="ARBA" id="ARBA00004571"/>
    </source>
</evidence>
<keyword evidence="4 7" id="KW-0812">Transmembrane</keyword>
<sequence>MKNSFTLLILLLLVCWAPDVLAQGSTVSGRVTGAEAGMPLPGVSVTVKGTTTGTTTDAEGNYEITVPGNDAVLVFRFLGYEAHEVQVGNQQQINVTLNTDTQQLGEVVVTALGITREKKAIGYASQEVQSEELTQNRQPNVLNAMQGKVAGVTISSTGGAPGQGSSIQIRGTNSIDPSRPNQPLFVIDGILMDNSTSTFGQGAELRGMSNRLADLNPNDIESINILRGGAATALYGLQGANGVVVITTKAGRQGEMRVNFTSTAGYEEVNKFPEIQDTYTQGYAGEYNPTSFWPSWGPTVAEARLLDPTHPAELYNHFEDAYESGHQFRNTLSFSGGGEALNFFTSISHLTHEGVLPFTDYQNISARLNADAKISDKINVGGNFNYINSGGNRYNADRFNESLSYWSPRWDVTDYRKPDGTMNTYGNNNPVYGAATNQLEDEVNRFIGGLTFGYKPTDWLNLTYRLGLDTYSDDRTRTAPGPRGLPDERVYEDNELGFVHEYTTRFRAINSTFIATLNSDFGENFSGTLRLGHDLYDRQAKSFGVIGEELAVYNYFRLSNARFLSTEEEEIEYRLMGIFAEASLDYKDFLFLTLTGRNDITSSLASSNRSFFYPSASISYIFSEHLDLPDVISQSKLRLSYAQMGKDALPYSISSGYAPYTTLPAGYTGVTRDELLGNRELKPEFTNTFEAGLEMSFLENRLGFDFTYYYSLSKDQILNIDVANTTGFRLAAINAGEMRNTGVELILNAAPVKTNDFTWDTKLVFSANRNKILEIPEELDEIVYAAQFGYVGSTVTMRLIEGEPYGNIYGSHWQRYYGPGEEEDPLFIDESRPVVIGENGFPVRAPLSSQKILGNSQPDWIGGFTNTLTYKTLSLTGLLDARVGQEKYNQMDNFFAAFGIAEYTENRNDTRVFEGVLADGTPNTKEVWLGQGIGPDGVNYGNGYYRNFYRGVSENFVEDASWVRLRSLTLSYSLPQNWFESIFVRNASVSLTGNNLWLSTDYKGFDPETSFSPSGSNVDGFSGFTYPAVRSYLFTLNVGF</sequence>
<feature type="domain" description="Outer membrane protein beta-barrel" evidence="11">
    <location>
        <begin position="677"/>
        <end position="769"/>
    </location>
</feature>
<dbReference type="Gene3D" id="2.60.40.1120">
    <property type="entry name" value="Carboxypeptidase-like, regulatory domain"/>
    <property type="match status" value="1"/>
</dbReference>
<comment type="similarity">
    <text evidence="7">Belongs to the TonB-dependent receptor family.</text>
</comment>
<evidence type="ECO:0000256" key="4">
    <source>
        <dbReference type="ARBA" id="ARBA00022692"/>
    </source>
</evidence>
<comment type="caution">
    <text evidence="12">The sequence shown here is derived from an EMBL/GenBank/DDBJ whole genome shotgun (WGS) entry which is preliminary data.</text>
</comment>
<organism evidence="12 13">
    <name type="scientific">Pontibacter anaerobius</name>
    <dbReference type="NCBI Taxonomy" id="2993940"/>
    <lineage>
        <taxon>Bacteria</taxon>
        <taxon>Pseudomonadati</taxon>
        <taxon>Bacteroidota</taxon>
        <taxon>Cytophagia</taxon>
        <taxon>Cytophagales</taxon>
        <taxon>Hymenobacteraceae</taxon>
        <taxon>Pontibacter</taxon>
    </lineage>
</organism>
<evidence type="ECO:0000256" key="7">
    <source>
        <dbReference type="PROSITE-ProRule" id="PRU01360"/>
    </source>
</evidence>
<gene>
    <name evidence="12" type="ORF">OO017_16715</name>
</gene>
<keyword evidence="5 7" id="KW-0472">Membrane</keyword>
<dbReference type="InterPro" id="IPR039426">
    <property type="entry name" value="TonB-dep_rcpt-like"/>
</dbReference>
<evidence type="ECO:0000256" key="2">
    <source>
        <dbReference type="ARBA" id="ARBA00022448"/>
    </source>
</evidence>
<dbReference type="PROSITE" id="PS52016">
    <property type="entry name" value="TONB_DEPENDENT_REC_3"/>
    <property type="match status" value="1"/>
</dbReference>
<evidence type="ECO:0000256" key="3">
    <source>
        <dbReference type="ARBA" id="ARBA00022452"/>
    </source>
</evidence>
<dbReference type="InterPro" id="IPR041700">
    <property type="entry name" value="OMP_b-brl_3"/>
</dbReference>
<evidence type="ECO:0000259" key="11">
    <source>
        <dbReference type="Pfam" id="PF14905"/>
    </source>
</evidence>
<dbReference type="InterPro" id="IPR023997">
    <property type="entry name" value="TonB-dep_OMP_SusC/RagA_CS"/>
</dbReference>
<evidence type="ECO:0000256" key="9">
    <source>
        <dbReference type="SAM" id="SignalP"/>
    </source>
</evidence>
<dbReference type="InterPro" id="IPR023996">
    <property type="entry name" value="TonB-dep_OMP_SusC/RagA"/>
</dbReference>
<evidence type="ECO:0000256" key="8">
    <source>
        <dbReference type="SAM" id="MobiDB-lite"/>
    </source>
</evidence>
<evidence type="ECO:0000313" key="13">
    <source>
        <dbReference type="Proteomes" id="UP001207228"/>
    </source>
</evidence>
<dbReference type="Pfam" id="PF14905">
    <property type="entry name" value="OMP_b-brl_3"/>
    <property type="match status" value="1"/>
</dbReference>
<dbReference type="Pfam" id="PF13715">
    <property type="entry name" value="CarbopepD_reg_2"/>
    <property type="match status" value="1"/>
</dbReference>
<reference evidence="12 13" key="1">
    <citation type="submission" date="2022-11" db="EMBL/GenBank/DDBJ databases">
        <title>The characterization of three novel Bacteroidetes species and genomic analysis of their roles in tidal elemental geochemical cycles.</title>
        <authorList>
            <person name="Ma K.-J."/>
        </authorList>
    </citation>
    <scope>NUCLEOTIDE SEQUENCE [LARGE SCALE GENOMIC DNA]</scope>
    <source>
        <strain evidence="12 13">M82</strain>
    </source>
</reference>
<protein>
    <submittedName>
        <fullName evidence="12">SusC/RagA family TonB-linked outer membrane protein</fullName>
    </submittedName>
</protein>
<keyword evidence="3 7" id="KW-1134">Transmembrane beta strand</keyword>
<evidence type="ECO:0000259" key="10">
    <source>
        <dbReference type="Pfam" id="PF07715"/>
    </source>
</evidence>
<accession>A0ABT3RIW1</accession>
<dbReference type="InterPro" id="IPR036942">
    <property type="entry name" value="Beta-barrel_TonB_sf"/>
</dbReference>
<keyword evidence="6 7" id="KW-0998">Cell outer membrane</keyword>
<feature type="domain" description="TonB-dependent receptor plug" evidence="10">
    <location>
        <begin position="120"/>
        <end position="243"/>
    </location>
</feature>
<dbReference type="RefSeq" id="WP_266053841.1">
    <property type="nucleotide sequence ID" value="NZ_JAPFQO010000011.1"/>
</dbReference>
<feature type="signal peptide" evidence="9">
    <location>
        <begin position="1"/>
        <end position="22"/>
    </location>
</feature>